<evidence type="ECO:0000259" key="3">
    <source>
        <dbReference type="PROSITE" id="PS51186"/>
    </source>
</evidence>
<dbReference type="Gene3D" id="3.40.630.30">
    <property type="match status" value="1"/>
</dbReference>
<dbReference type="Proteomes" id="UP000192468">
    <property type="component" value="Unassembled WGS sequence"/>
</dbReference>
<proteinExistence type="predicted"/>
<keyword evidence="4" id="KW-0689">Ribosomal protein</keyword>
<dbReference type="PANTHER" id="PTHR43877">
    <property type="entry name" value="AMINOALKYLPHOSPHONATE N-ACETYLTRANSFERASE-RELATED-RELATED"/>
    <property type="match status" value="1"/>
</dbReference>
<dbReference type="PROSITE" id="PS51186">
    <property type="entry name" value="GNAT"/>
    <property type="match status" value="1"/>
</dbReference>
<organism evidence="4 5">
    <name type="scientific">Clostridium acidisoli DSM 12555</name>
    <dbReference type="NCBI Taxonomy" id="1121291"/>
    <lineage>
        <taxon>Bacteria</taxon>
        <taxon>Bacillati</taxon>
        <taxon>Bacillota</taxon>
        <taxon>Clostridia</taxon>
        <taxon>Eubacteriales</taxon>
        <taxon>Clostridiaceae</taxon>
        <taxon>Clostridium</taxon>
    </lineage>
</organism>
<keyword evidence="5" id="KW-1185">Reference proteome</keyword>
<name>A0A1W1XE18_9CLOT</name>
<dbReference type="InterPro" id="IPR000182">
    <property type="entry name" value="GNAT_dom"/>
</dbReference>
<dbReference type="SUPFAM" id="SSF55729">
    <property type="entry name" value="Acyl-CoA N-acyltransferases (Nat)"/>
    <property type="match status" value="1"/>
</dbReference>
<reference evidence="4 5" key="1">
    <citation type="submission" date="2017-04" db="EMBL/GenBank/DDBJ databases">
        <authorList>
            <person name="Afonso C.L."/>
            <person name="Miller P.J."/>
            <person name="Scott M.A."/>
            <person name="Spackman E."/>
            <person name="Goraichik I."/>
            <person name="Dimitrov K.M."/>
            <person name="Suarez D.L."/>
            <person name="Swayne D.E."/>
        </authorList>
    </citation>
    <scope>NUCLEOTIDE SEQUENCE [LARGE SCALE GENOMIC DNA]</scope>
    <source>
        <strain evidence="4 5">DSM 12555</strain>
    </source>
</reference>
<dbReference type="RefSeq" id="WP_084115030.1">
    <property type="nucleotide sequence ID" value="NZ_FWXH01000003.1"/>
</dbReference>
<dbReference type="GO" id="GO:0016747">
    <property type="term" value="F:acyltransferase activity, transferring groups other than amino-acyl groups"/>
    <property type="evidence" value="ECO:0007669"/>
    <property type="project" value="InterPro"/>
</dbReference>
<keyword evidence="1" id="KW-0808">Transferase</keyword>
<dbReference type="GO" id="GO:0005840">
    <property type="term" value="C:ribosome"/>
    <property type="evidence" value="ECO:0007669"/>
    <property type="project" value="UniProtKB-KW"/>
</dbReference>
<dbReference type="InterPro" id="IPR016181">
    <property type="entry name" value="Acyl_CoA_acyltransferase"/>
</dbReference>
<keyword evidence="2" id="KW-0012">Acyltransferase</keyword>
<dbReference type="InterPro" id="IPR050832">
    <property type="entry name" value="Bact_Acetyltransf"/>
</dbReference>
<feature type="domain" description="N-acetyltransferase" evidence="3">
    <location>
        <begin position="1"/>
        <end position="149"/>
    </location>
</feature>
<evidence type="ECO:0000313" key="5">
    <source>
        <dbReference type="Proteomes" id="UP000192468"/>
    </source>
</evidence>
<dbReference type="Pfam" id="PF00583">
    <property type="entry name" value="Acetyltransf_1"/>
    <property type="match status" value="1"/>
</dbReference>
<evidence type="ECO:0000313" key="4">
    <source>
        <dbReference type="EMBL" id="SMC22143.1"/>
    </source>
</evidence>
<dbReference type="AlphaFoldDB" id="A0A1W1XE18"/>
<dbReference type="OrthoDB" id="67353at2"/>
<dbReference type="STRING" id="1121291.SAMN02745134_01556"/>
<dbReference type="CDD" id="cd04301">
    <property type="entry name" value="NAT_SF"/>
    <property type="match status" value="1"/>
</dbReference>
<sequence>MKIIEKSPEDLDALKLMDELSQTLKVITGDSGKNSFNTNDVCVPRATFIIAYAENGEAIGCGAIRPISDNIAEMKRVYSKVKGMGIGTKILSYLEAKARILGYSSIWLETRLINERAVDFYEGSGYHRINNYGKYANNAAAVCFEKKLYKNP</sequence>
<dbReference type="EMBL" id="FWXH01000003">
    <property type="protein sequence ID" value="SMC22143.1"/>
    <property type="molecule type" value="Genomic_DNA"/>
</dbReference>
<keyword evidence="4" id="KW-0687">Ribonucleoprotein</keyword>
<evidence type="ECO:0000256" key="1">
    <source>
        <dbReference type="ARBA" id="ARBA00022679"/>
    </source>
</evidence>
<gene>
    <name evidence="4" type="ORF">SAMN02745134_01556</name>
</gene>
<dbReference type="PANTHER" id="PTHR43877:SF2">
    <property type="entry name" value="AMINOALKYLPHOSPHONATE N-ACETYLTRANSFERASE-RELATED"/>
    <property type="match status" value="1"/>
</dbReference>
<protein>
    <submittedName>
        <fullName evidence="4">Ribosomal protein S18 acetylase RimI</fullName>
    </submittedName>
</protein>
<evidence type="ECO:0000256" key="2">
    <source>
        <dbReference type="ARBA" id="ARBA00023315"/>
    </source>
</evidence>
<accession>A0A1W1XE18</accession>